<gene>
    <name evidence="2" type="ORF">FJAP1339_LOCUS10299</name>
</gene>
<dbReference type="GO" id="GO:0009982">
    <property type="term" value="F:pseudouridine synthase activity"/>
    <property type="evidence" value="ECO:0007669"/>
    <property type="project" value="InterPro"/>
</dbReference>
<evidence type="ECO:0000259" key="1">
    <source>
        <dbReference type="Pfam" id="PF00849"/>
    </source>
</evidence>
<organism evidence="2">
    <name type="scientific">Fibrocapsa japonica</name>
    <dbReference type="NCBI Taxonomy" id="94617"/>
    <lineage>
        <taxon>Eukaryota</taxon>
        <taxon>Sar</taxon>
        <taxon>Stramenopiles</taxon>
        <taxon>Ochrophyta</taxon>
        <taxon>Raphidophyceae</taxon>
        <taxon>Chattonellales</taxon>
        <taxon>Chattonellaceae</taxon>
        <taxon>Fibrocapsa</taxon>
    </lineage>
</organism>
<dbReference type="GO" id="GO:0003723">
    <property type="term" value="F:RNA binding"/>
    <property type="evidence" value="ECO:0007669"/>
    <property type="project" value="InterPro"/>
</dbReference>
<dbReference type="PANTHER" id="PTHR21600">
    <property type="entry name" value="MITOCHONDRIAL RNA PSEUDOURIDINE SYNTHASE"/>
    <property type="match status" value="1"/>
</dbReference>
<dbReference type="InterPro" id="IPR020103">
    <property type="entry name" value="PsdUridine_synth_cat_dom_sf"/>
</dbReference>
<feature type="domain" description="Pseudouridine synthase RsuA/RluA-like" evidence="1">
    <location>
        <begin position="3"/>
        <end position="167"/>
    </location>
</feature>
<reference evidence="2" key="1">
    <citation type="submission" date="2021-01" db="EMBL/GenBank/DDBJ databases">
        <authorList>
            <person name="Corre E."/>
            <person name="Pelletier E."/>
            <person name="Niang G."/>
            <person name="Scheremetjew M."/>
            <person name="Finn R."/>
            <person name="Kale V."/>
            <person name="Holt S."/>
            <person name="Cochrane G."/>
            <person name="Meng A."/>
            <person name="Brown T."/>
            <person name="Cohen L."/>
        </authorList>
    </citation>
    <scope>NUCLEOTIDE SEQUENCE</scope>
    <source>
        <strain evidence="2">CCMP1661</strain>
    </source>
</reference>
<evidence type="ECO:0000313" key="2">
    <source>
        <dbReference type="EMBL" id="CAD9871663.1"/>
    </source>
</evidence>
<dbReference type="EMBL" id="HBHR01020237">
    <property type="protein sequence ID" value="CAD9871663.1"/>
    <property type="molecule type" value="Transcribed_RNA"/>
</dbReference>
<dbReference type="InterPro" id="IPR050188">
    <property type="entry name" value="RluA_PseudoU_synthase"/>
</dbReference>
<accession>A0A7S2V433</accession>
<dbReference type="SUPFAM" id="SSF55120">
    <property type="entry name" value="Pseudouridine synthase"/>
    <property type="match status" value="1"/>
</dbReference>
<proteinExistence type="predicted"/>
<protein>
    <recommendedName>
        <fullName evidence="1">Pseudouridine synthase RsuA/RluA-like domain-containing protein</fullName>
    </recommendedName>
</protein>
<dbReference type="Pfam" id="PF00849">
    <property type="entry name" value="PseudoU_synth_2"/>
    <property type="match status" value="1"/>
</dbReference>
<sequence>MALCHRLDTCTSGLLCLAKHPRAQRRFQQWGKQGVILKRYRALTTSPVKLGVLVHYMYNEKALARGQANTEDGDKGSSRGFSPRLLRFSKPERDVESDPVQGLWQRCELEVIRCDPVRVSTSLIEEVVRRPGKLPVAETQDDLVPLYECELQLVTGRTHQIRTQLAAVGAPVIGDTLYGPISGKTLDFETEEEEMDMMECLEKCIPPQGEVGLQASGFSLPDIGIVQAPEPWWHSK</sequence>
<dbReference type="CDD" id="cd02869">
    <property type="entry name" value="PseudoU_synth_RluA_like"/>
    <property type="match status" value="1"/>
</dbReference>
<dbReference type="AlphaFoldDB" id="A0A7S2V433"/>
<dbReference type="Gene3D" id="3.30.2350.10">
    <property type="entry name" value="Pseudouridine synthase"/>
    <property type="match status" value="1"/>
</dbReference>
<dbReference type="InterPro" id="IPR006145">
    <property type="entry name" value="PsdUridine_synth_RsuA/RluA"/>
</dbReference>
<dbReference type="PANTHER" id="PTHR21600:SF52">
    <property type="entry name" value="PSEUDOURIDINE SYNTHASE RSUA_RLUA-LIKE DOMAIN-CONTAINING PROTEIN"/>
    <property type="match status" value="1"/>
</dbReference>
<dbReference type="GO" id="GO:0000455">
    <property type="term" value="P:enzyme-directed rRNA pseudouridine synthesis"/>
    <property type="evidence" value="ECO:0007669"/>
    <property type="project" value="TreeGrafter"/>
</dbReference>
<name>A0A7S2V433_9STRA</name>